<dbReference type="PROSITE" id="PS51119">
    <property type="entry name" value="TAFH"/>
    <property type="match status" value="1"/>
</dbReference>
<dbReference type="PROSITE" id="PS01360">
    <property type="entry name" value="ZF_MYND_1"/>
    <property type="match status" value="1"/>
</dbReference>
<keyword evidence="5" id="KW-0805">Transcription regulation</keyword>
<keyword evidence="3 8" id="KW-0863">Zinc-finger</keyword>
<evidence type="ECO:0000256" key="4">
    <source>
        <dbReference type="ARBA" id="ARBA00022833"/>
    </source>
</evidence>
<evidence type="ECO:0000256" key="6">
    <source>
        <dbReference type="ARBA" id="ARBA00023163"/>
    </source>
</evidence>
<dbReference type="SUPFAM" id="SSF144232">
    <property type="entry name" value="HIT/MYND zinc finger-like"/>
    <property type="match status" value="1"/>
</dbReference>
<dbReference type="SUPFAM" id="SSF158553">
    <property type="entry name" value="TAFH domain-like"/>
    <property type="match status" value="1"/>
</dbReference>
<evidence type="ECO:0008006" key="14">
    <source>
        <dbReference type="Google" id="ProtNLM"/>
    </source>
</evidence>
<keyword evidence="4" id="KW-0862">Zinc</keyword>
<evidence type="ECO:0000256" key="2">
    <source>
        <dbReference type="ARBA" id="ARBA00022723"/>
    </source>
</evidence>
<dbReference type="Gene3D" id="1.20.120.1110">
    <property type="entry name" value="TAFH/NHR1 domain"/>
    <property type="match status" value="1"/>
</dbReference>
<evidence type="ECO:0000313" key="13">
    <source>
        <dbReference type="Proteomes" id="UP001165289"/>
    </source>
</evidence>
<dbReference type="InterPro" id="IPR003894">
    <property type="entry name" value="TAFH_NHR1"/>
</dbReference>
<feature type="domain" description="TAFH" evidence="11">
    <location>
        <begin position="5"/>
        <end position="98"/>
    </location>
</feature>
<comment type="caution">
    <text evidence="12">The sequence shown here is derived from an EMBL/GenBank/DDBJ whole genome shotgun (WGS) entry which is preliminary data.</text>
</comment>
<dbReference type="Pfam" id="PF01753">
    <property type="entry name" value="zf-MYND"/>
    <property type="match status" value="1"/>
</dbReference>
<feature type="compositionally biased region" description="Acidic residues" evidence="9">
    <location>
        <begin position="204"/>
        <end position="218"/>
    </location>
</feature>
<evidence type="ECO:0000256" key="8">
    <source>
        <dbReference type="PROSITE-ProRule" id="PRU00134"/>
    </source>
</evidence>
<evidence type="ECO:0000259" key="10">
    <source>
        <dbReference type="PROSITE" id="PS50865"/>
    </source>
</evidence>
<dbReference type="GO" id="GO:0006351">
    <property type="term" value="P:DNA-templated transcription"/>
    <property type="evidence" value="ECO:0007669"/>
    <property type="project" value="InterPro"/>
</dbReference>
<evidence type="ECO:0000256" key="3">
    <source>
        <dbReference type="ARBA" id="ARBA00022771"/>
    </source>
</evidence>
<protein>
    <recommendedName>
        <fullName evidence="14">MYND-type domain-containing protein</fullName>
    </recommendedName>
</protein>
<reference evidence="12 13" key="1">
    <citation type="journal article" date="2023" name="BMC Biol.">
        <title>The compact genome of the sponge Oopsacas minuta (Hexactinellida) is lacking key metazoan core genes.</title>
        <authorList>
            <person name="Santini S."/>
            <person name="Schenkelaars Q."/>
            <person name="Jourda C."/>
            <person name="Duchesne M."/>
            <person name="Belahbib H."/>
            <person name="Rocher C."/>
            <person name="Selva M."/>
            <person name="Riesgo A."/>
            <person name="Vervoort M."/>
            <person name="Leys S.P."/>
            <person name="Kodjabachian L."/>
            <person name="Le Bivic A."/>
            <person name="Borchiellini C."/>
            <person name="Claverie J.M."/>
            <person name="Renard E."/>
        </authorList>
    </citation>
    <scope>NUCLEOTIDE SEQUENCE [LARGE SCALE GENOMIC DNA]</scope>
    <source>
        <strain evidence="12">SPO-2</strain>
    </source>
</reference>
<comment type="subcellular location">
    <subcellularLocation>
        <location evidence="1">Nucleus</location>
    </subcellularLocation>
</comment>
<evidence type="ECO:0000313" key="12">
    <source>
        <dbReference type="EMBL" id="KAI6657654.1"/>
    </source>
</evidence>
<keyword evidence="13" id="KW-1185">Reference proteome</keyword>
<organism evidence="12 13">
    <name type="scientific">Oopsacas minuta</name>
    <dbReference type="NCBI Taxonomy" id="111878"/>
    <lineage>
        <taxon>Eukaryota</taxon>
        <taxon>Metazoa</taxon>
        <taxon>Porifera</taxon>
        <taxon>Hexactinellida</taxon>
        <taxon>Hexasterophora</taxon>
        <taxon>Lyssacinosida</taxon>
        <taxon>Leucopsacidae</taxon>
        <taxon>Oopsacas</taxon>
    </lineage>
</organism>
<name>A0AAV7KAI2_9METZ</name>
<keyword evidence="7" id="KW-0539">Nucleus</keyword>
<proteinExistence type="predicted"/>
<sequence length="354" mass="40037">MLRTNRCLAKFKFFLTELQHTFQDGPLSPQLDNLILLLVTSEITPEDFFTRLLRITEHTFEEFQINIVKTGLPLLQDELRLIMPKDMNGLSSSFPQNSHSSLSQEYNPIDADGEVTPKVEVLDSNNNQREIGELVSYLRKPDQGSLKRSCSNSLSIDPGDTTMVSTRTLHKIMRLSETMIPLMEELYDLSTDALSNGNNKDISDTESNDSENQLDPDVDLNSLDRSMSDSSTQKESIELCKNCNRRSLFKCICQRVSYCTVFCQDKDREVHNRDCLCSSSYDQPVIIQRAILDRNSHEQRMIIIPNGDSNSMSTNNISPSIPILPSSTSIFFQALPIRTTVPTTPICSITQPLK</sequence>
<evidence type="ECO:0000256" key="5">
    <source>
        <dbReference type="ARBA" id="ARBA00023015"/>
    </source>
</evidence>
<dbReference type="InterPro" id="IPR002893">
    <property type="entry name" value="Znf_MYND"/>
</dbReference>
<dbReference type="AlphaFoldDB" id="A0AAV7KAI2"/>
<feature type="region of interest" description="Disordered" evidence="9">
    <location>
        <begin position="197"/>
        <end position="231"/>
    </location>
</feature>
<accession>A0AAV7KAI2</accession>
<dbReference type="EMBL" id="JAKMXF010000111">
    <property type="protein sequence ID" value="KAI6657654.1"/>
    <property type="molecule type" value="Genomic_DNA"/>
</dbReference>
<keyword evidence="2" id="KW-0479">Metal-binding</keyword>
<evidence type="ECO:0000256" key="1">
    <source>
        <dbReference type="ARBA" id="ARBA00004123"/>
    </source>
</evidence>
<evidence type="ECO:0000259" key="11">
    <source>
        <dbReference type="PROSITE" id="PS51119"/>
    </source>
</evidence>
<evidence type="ECO:0000256" key="9">
    <source>
        <dbReference type="SAM" id="MobiDB-lite"/>
    </source>
</evidence>
<gene>
    <name evidence="12" type="ORF">LOD99_397</name>
</gene>
<dbReference type="InterPro" id="IPR037249">
    <property type="entry name" value="TAFH/NHR1_dom_sf"/>
</dbReference>
<dbReference type="GO" id="GO:0008270">
    <property type="term" value="F:zinc ion binding"/>
    <property type="evidence" value="ECO:0007669"/>
    <property type="project" value="UniProtKB-KW"/>
</dbReference>
<dbReference type="Gene3D" id="6.10.140.2220">
    <property type="match status" value="1"/>
</dbReference>
<dbReference type="PROSITE" id="PS50865">
    <property type="entry name" value="ZF_MYND_2"/>
    <property type="match status" value="1"/>
</dbReference>
<keyword evidence="6" id="KW-0804">Transcription</keyword>
<dbReference type="GO" id="GO:0005634">
    <property type="term" value="C:nucleus"/>
    <property type="evidence" value="ECO:0007669"/>
    <property type="project" value="UniProtKB-SubCell"/>
</dbReference>
<dbReference type="Proteomes" id="UP001165289">
    <property type="component" value="Unassembled WGS sequence"/>
</dbReference>
<evidence type="ECO:0000256" key="7">
    <source>
        <dbReference type="ARBA" id="ARBA00023242"/>
    </source>
</evidence>
<feature type="domain" description="MYND-type" evidence="10">
    <location>
        <begin position="240"/>
        <end position="275"/>
    </location>
</feature>